<dbReference type="Proteomes" id="UP001603857">
    <property type="component" value="Unassembled WGS sequence"/>
</dbReference>
<gene>
    <name evidence="2" type="ORF">Fmac_017696</name>
</gene>
<dbReference type="SUPFAM" id="SSF52047">
    <property type="entry name" value="RNI-like"/>
    <property type="match status" value="1"/>
</dbReference>
<keyword evidence="3" id="KW-1185">Reference proteome</keyword>
<dbReference type="Pfam" id="PF24758">
    <property type="entry name" value="LRR_At5g56370"/>
    <property type="match status" value="1"/>
</dbReference>
<name>A0ABD1M2W8_9FABA</name>
<organism evidence="2 3">
    <name type="scientific">Flemingia macrophylla</name>
    <dbReference type="NCBI Taxonomy" id="520843"/>
    <lineage>
        <taxon>Eukaryota</taxon>
        <taxon>Viridiplantae</taxon>
        <taxon>Streptophyta</taxon>
        <taxon>Embryophyta</taxon>
        <taxon>Tracheophyta</taxon>
        <taxon>Spermatophyta</taxon>
        <taxon>Magnoliopsida</taxon>
        <taxon>eudicotyledons</taxon>
        <taxon>Gunneridae</taxon>
        <taxon>Pentapetalae</taxon>
        <taxon>rosids</taxon>
        <taxon>fabids</taxon>
        <taxon>Fabales</taxon>
        <taxon>Fabaceae</taxon>
        <taxon>Papilionoideae</taxon>
        <taxon>50 kb inversion clade</taxon>
        <taxon>NPAAA clade</taxon>
        <taxon>indigoferoid/millettioid clade</taxon>
        <taxon>Phaseoleae</taxon>
        <taxon>Flemingia</taxon>
    </lineage>
</organism>
<proteinExistence type="predicted"/>
<feature type="domain" description="F-box/LRR-repeat protein 15/At3g58940/PEG3-like LRR" evidence="1">
    <location>
        <begin position="49"/>
        <end position="167"/>
    </location>
</feature>
<dbReference type="InterPro" id="IPR055411">
    <property type="entry name" value="LRR_FXL15/At3g58940/PEG3-like"/>
</dbReference>
<protein>
    <recommendedName>
        <fullName evidence="1">F-box/LRR-repeat protein 15/At3g58940/PEG3-like LRR domain-containing protein</fullName>
    </recommendedName>
</protein>
<accession>A0ABD1M2W8</accession>
<dbReference type="InterPro" id="IPR032675">
    <property type="entry name" value="LRR_dom_sf"/>
</dbReference>
<comment type="caution">
    <text evidence="2">The sequence shown here is derived from an EMBL/GenBank/DDBJ whole genome shotgun (WGS) entry which is preliminary data.</text>
</comment>
<evidence type="ECO:0000259" key="1">
    <source>
        <dbReference type="Pfam" id="PF24758"/>
    </source>
</evidence>
<dbReference type="InterPro" id="IPR050232">
    <property type="entry name" value="FBL13/AtMIF1-like"/>
</dbReference>
<dbReference type="PANTHER" id="PTHR31900:SF34">
    <property type="entry name" value="EMB|CAB62440.1-RELATED"/>
    <property type="match status" value="1"/>
</dbReference>
<dbReference type="AlphaFoldDB" id="A0ABD1M2W8"/>
<dbReference type="EMBL" id="JBGMDY010000006">
    <property type="protein sequence ID" value="KAL2330115.1"/>
    <property type="molecule type" value="Genomic_DNA"/>
</dbReference>
<evidence type="ECO:0000313" key="2">
    <source>
        <dbReference type="EMBL" id="KAL2330115.1"/>
    </source>
</evidence>
<dbReference type="Gene3D" id="3.80.10.10">
    <property type="entry name" value="Ribonuclease Inhibitor"/>
    <property type="match status" value="1"/>
</dbReference>
<dbReference type="PANTHER" id="PTHR31900">
    <property type="entry name" value="F-BOX/RNI SUPERFAMILY PROTEIN-RELATED"/>
    <property type="match status" value="1"/>
</dbReference>
<evidence type="ECO:0000313" key="3">
    <source>
        <dbReference type="Proteomes" id="UP001603857"/>
    </source>
</evidence>
<reference evidence="2 3" key="1">
    <citation type="submission" date="2024-08" db="EMBL/GenBank/DDBJ databases">
        <title>Insights into the chromosomal genome structure of Flemingia macrophylla.</title>
        <authorList>
            <person name="Ding Y."/>
            <person name="Zhao Y."/>
            <person name="Bi W."/>
            <person name="Wu M."/>
            <person name="Zhao G."/>
            <person name="Gong Y."/>
            <person name="Li W."/>
            <person name="Zhang P."/>
        </authorList>
    </citation>
    <scope>NUCLEOTIDE SEQUENCE [LARGE SCALE GENOMIC DNA]</scope>
    <source>
        <strain evidence="2">DYQJB</strain>
        <tissue evidence="2">Leaf</tissue>
    </source>
</reference>
<sequence length="260" mass="30261">MVPSLNFHCTKPITYYNIKKILRLRATQTITRFHLNCEDQDYSRTDLVNKWVGDAIRGSVEQLSISLCNFYQPDPIILIPSLFTCTTLVTLNLNFSGPPVCLLVPSSVHLPSLKTLQLERCVHFSCSRRLFYGSPSLELFRLKQADGTGHAMEMEILRSSRSIRLLERKVDDNCEIIIESDRDYDFIQDYIEGHFEKLVKVKVHITVRQSRIFNPYGYEYISLLSFRALKELSNVEVLFLSDFFPWRKYIGHNCEGTYSR</sequence>